<accession>A0A0D0AXU8</accession>
<reference evidence="5" key="2">
    <citation type="submission" date="2015-01" db="EMBL/GenBank/DDBJ databases">
        <title>Evolutionary Origins and Diversification of the Mycorrhizal Mutualists.</title>
        <authorList>
            <consortium name="DOE Joint Genome Institute"/>
            <consortium name="Mycorrhizal Genomics Consortium"/>
            <person name="Kohler A."/>
            <person name="Kuo A."/>
            <person name="Nagy L.G."/>
            <person name="Floudas D."/>
            <person name="Copeland A."/>
            <person name="Barry K.W."/>
            <person name="Cichocki N."/>
            <person name="Veneault-Fourrey C."/>
            <person name="LaButti K."/>
            <person name="Lindquist E.A."/>
            <person name="Lipzen A."/>
            <person name="Lundell T."/>
            <person name="Morin E."/>
            <person name="Murat C."/>
            <person name="Riley R."/>
            <person name="Ohm R."/>
            <person name="Sun H."/>
            <person name="Tunlid A."/>
            <person name="Henrissat B."/>
            <person name="Grigoriev I.V."/>
            <person name="Hibbett D.S."/>
            <person name="Martin F."/>
        </authorList>
    </citation>
    <scope>NUCLEOTIDE SEQUENCE [LARGE SCALE GENOMIC DNA]</scope>
    <source>
        <strain evidence="5">UH-Slu-Lm8-n1</strain>
    </source>
</reference>
<evidence type="ECO:0000313" key="4">
    <source>
        <dbReference type="EMBL" id="KIK39212.1"/>
    </source>
</evidence>
<keyword evidence="1" id="KW-0507">mRNA processing</keyword>
<keyword evidence="3" id="KW-0732">Signal</keyword>
<gene>
    <name evidence="4" type="ORF">CY34DRAFT_14533</name>
</gene>
<keyword evidence="5" id="KW-1185">Reference proteome</keyword>
<dbReference type="SUPFAM" id="SSF57756">
    <property type="entry name" value="Retrovirus zinc finger-like domains"/>
    <property type="match status" value="1"/>
</dbReference>
<evidence type="ECO:0000256" key="1">
    <source>
        <dbReference type="ARBA" id="ARBA00022664"/>
    </source>
</evidence>
<name>A0A0D0AXU8_9AGAM</name>
<evidence type="ECO:0000256" key="3">
    <source>
        <dbReference type="SAM" id="SignalP"/>
    </source>
</evidence>
<dbReference type="HOGENOM" id="CLU_1147841_0_0_1"/>
<dbReference type="GO" id="GO:0008270">
    <property type="term" value="F:zinc ion binding"/>
    <property type="evidence" value="ECO:0007669"/>
    <property type="project" value="InterPro"/>
</dbReference>
<dbReference type="InterPro" id="IPR036875">
    <property type="entry name" value="Znf_CCHC_sf"/>
</dbReference>
<feature type="compositionally biased region" description="Polar residues" evidence="2">
    <location>
        <begin position="134"/>
        <end position="153"/>
    </location>
</feature>
<evidence type="ECO:0000313" key="5">
    <source>
        <dbReference type="Proteomes" id="UP000054485"/>
    </source>
</evidence>
<reference evidence="4 5" key="1">
    <citation type="submission" date="2014-04" db="EMBL/GenBank/DDBJ databases">
        <authorList>
            <consortium name="DOE Joint Genome Institute"/>
            <person name="Kuo A."/>
            <person name="Ruytinx J."/>
            <person name="Rineau F."/>
            <person name="Colpaert J."/>
            <person name="Kohler A."/>
            <person name="Nagy L.G."/>
            <person name="Floudas D."/>
            <person name="Copeland A."/>
            <person name="Barry K.W."/>
            <person name="Cichocki N."/>
            <person name="Veneault-Fourrey C."/>
            <person name="LaButti K."/>
            <person name="Lindquist E.A."/>
            <person name="Lipzen A."/>
            <person name="Lundell T."/>
            <person name="Morin E."/>
            <person name="Murat C."/>
            <person name="Sun H."/>
            <person name="Tunlid A."/>
            <person name="Henrissat B."/>
            <person name="Grigoriev I.V."/>
            <person name="Hibbett D.S."/>
            <person name="Martin F."/>
            <person name="Nordberg H.P."/>
            <person name="Cantor M.N."/>
            <person name="Hua S.X."/>
        </authorList>
    </citation>
    <scope>NUCLEOTIDE SEQUENCE [LARGE SCALE GENOMIC DNA]</scope>
    <source>
        <strain evidence="4 5">UH-Slu-Lm8-n1</strain>
    </source>
</reference>
<dbReference type="AlphaFoldDB" id="A0A0D0AXU8"/>
<dbReference type="Proteomes" id="UP000054485">
    <property type="component" value="Unassembled WGS sequence"/>
</dbReference>
<dbReference type="GO" id="GO:0003676">
    <property type="term" value="F:nucleic acid binding"/>
    <property type="evidence" value="ECO:0007669"/>
    <property type="project" value="InterPro"/>
</dbReference>
<protein>
    <recommendedName>
        <fullName evidence="6">CCHC-type domain-containing protein</fullName>
    </recommendedName>
</protein>
<sequence length="242" mass="27059">MIVFLAYALSSSSLSILTVMQAEIPGQDQYGYDAVPNFFQGMPERDAASGASKDVNVELIPDEDYHNPPSLDQKAPKPILPPPAPQIATEDPPTTSLPDLELGIQAAPILVDSPSPPPNARVARKEQKRWLRINSKSVSPNKSPTKVSPTFSLSSKSPADYNNFVCHNCKVLGHRHKHCPKYWCHVCYRNAPGHLSIYCKQLDEKKEKKQIREPPSDDQDLGYMKRLSRTEDPNLFRNSLEL</sequence>
<evidence type="ECO:0000256" key="2">
    <source>
        <dbReference type="SAM" id="MobiDB-lite"/>
    </source>
</evidence>
<dbReference type="InParanoid" id="A0A0D0AXU8"/>
<evidence type="ECO:0008006" key="6">
    <source>
        <dbReference type="Google" id="ProtNLM"/>
    </source>
</evidence>
<organism evidence="4 5">
    <name type="scientific">Suillus luteus UH-Slu-Lm8-n1</name>
    <dbReference type="NCBI Taxonomy" id="930992"/>
    <lineage>
        <taxon>Eukaryota</taxon>
        <taxon>Fungi</taxon>
        <taxon>Dikarya</taxon>
        <taxon>Basidiomycota</taxon>
        <taxon>Agaricomycotina</taxon>
        <taxon>Agaricomycetes</taxon>
        <taxon>Agaricomycetidae</taxon>
        <taxon>Boletales</taxon>
        <taxon>Suillineae</taxon>
        <taxon>Suillaceae</taxon>
        <taxon>Suillus</taxon>
    </lineage>
</organism>
<dbReference type="GO" id="GO:0006397">
    <property type="term" value="P:mRNA processing"/>
    <property type="evidence" value="ECO:0007669"/>
    <property type="project" value="UniProtKB-KW"/>
</dbReference>
<feature type="region of interest" description="Disordered" evidence="2">
    <location>
        <begin position="61"/>
        <end position="153"/>
    </location>
</feature>
<feature type="signal peptide" evidence="3">
    <location>
        <begin position="1"/>
        <end position="22"/>
    </location>
</feature>
<feature type="chain" id="PRO_5002206998" description="CCHC-type domain-containing protein" evidence="3">
    <location>
        <begin position="23"/>
        <end position="242"/>
    </location>
</feature>
<proteinExistence type="predicted"/>
<dbReference type="EMBL" id="KN835353">
    <property type="protein sequence ID" value="KIK39212.1"/>
    <property type="molecule type" value="Genomic_DNA"/>
</dbReference>